<evidence type="ECO:0000256" key="11">
    <source>
        <dbReference type="SAM" id="MobiDB-lite"/>
    </source>
</evidence>
<evidence type="ECO:0000256" key="9">
    <source>
        <dbReference type="PROSITE-ProRule" id="PRU00108"/>
    </source>
</evidence>
<dbReference type="PANTHER" id="PTHR45940">
    <property type="entry name" value="WUSCHEL-RELATED HOMEOBOX 1-RELATED"/>
    <property type="match status" value="1"/>
</dbReference>
<evidence type="ECO:0000256" key="7">
    <source>
        <dbReference type="ARBA" id="ARBA00023242"/>
    </source>
</evidence>
<protein>
    <submittedName>
        <fullName evidence="13">WUSCHEL-related homeobox 2</fullName>
    </submittedName>
</protein>
<evidence type="ECO:0000256" key="3">
    <source>
        <dbReference type="ARBA" id="ARBA00023015"/>
    </source>
</evidence>
<feature type="compositionally biased region" description="Polar residues" evidence="11">
    <location>
        <begin position="203"/>
        <end position="215"/>
    </location>
</feature>
<keyword evidence="7 9" id="KW-0539">Nucleus</keyword>
<dbReference type="GO" id="GO:0005634">
    <property type="term" value="C:nucleus"/>
    <property type="evidence" value="ECO:0007669"/>
    <property type="project" value="UniProtKB-SubCell"/>
</dbReference>
<keyword evidence="4 9" id="KW-0238">DNA-binding</keyword>
<accession>A0A371HCJ1</accession>
<reference evidence="13" key="1">
    <citation type="submission" date="2018-05" db="EMBL/GenBank/DDBJ databases">
        <title>Draft genome of Mucuna pruriens seed.</title>
        <authorList>
            <person name="Nnadi N.E."/>
            <person name="Vos R."/>
            <person name="Hasami M.H."/>
            <person name="Devisetty U.K."/>
            <person name="Aguiy J.C."/>
        </authorList>
    </citation>
    <scope>NUCLEOTIDE SEQUENCE [LARGE SCALE GENOMIC DNA]</scope>
    <source>
        <strain evidence="13">JCA_2017</strain>
    </source>
</reference>
<dbReference type="InterPro" id="IPR001356">
    <property type="entry name" value="HD"/>
</dbReference>
<keyword evidence="5 9" id="KW-0371">Homeobox</keyword>
<feature type="compositionally biased region" description="Basic and acidic residues" evidence="11">
    <location>
        <begin position="1"/>
        <end position="12"/>
    </location>
</feature>
<dbReference type="PANTHER" id="PTHR45940:SF6">
    <property type="entry name" value="WUSCHEL-RELATED HOMEOBOX 2"/>
    <property type="match status" value="1"/>
</dbReference>
<dbReference type="GO" id="GO:0003700">
    <property type="term" value="F:DNA-binding transcription factor activity"/>
    <property type="evidence" value="ECO:0007669"/>
    <property type="project" value="InterPro"/>
</dbReference>
<keyword evidence="3" id="KW-0805">Transcription regulation</keyword>
<evidence type="ECO:0000313" key="13">
    <source>
        <dbReference type="EMBL" id="RDY00457.1"/>
    </source>
</evidence>
<keyword evidence="6" id="KW-0804">Transcription</keyword>
<dbReference type="Pfam" id="PF00046">
    <property type="entry name" value="Homeodomain"/>
    <property type="match status" value="1"/>
</dbReference>
<keyword evidence="2" id="KW-0217">Developmental protein</keyword>
<dbReference type="InterPro" id="IPR009057">
    <property type="entry name" value="Homeodomain-like_sf"/>
</dbReference>
<dbReference type="SMART" id="SM00389">
    <property type="entry name" value="HOX"/>
    <property type="match status" value="1"/>
</dbReference>
<dbReference type="Gene3D" id="1.10.10.60">
    <property type="entry name" value="Homeodomain-like"/>
    <property type="match status" value="1"/>
</dbReference>
<dbReference type="Proteomes" id="UP000257109">
    <property type="component" value="Unassembled WGS sequence"/>
</dbReference>
<proteinExistence type="inferred from homology"/>
<evidence type="ECO:0000256" key="6">
    <source>
        <dbReference type="ARBA" id="ARBA00023163"/>
    </source>
</evidence>
<feature type="domain" description="Homeobox" evidence="12">
    <location>
        <begin position="14"/>
        <end position="79"/>
    </location>
</feature>
<evidence type="ECO:0000256" key="2">
    <source>
        <dbReference type="ARBA" id="ARBA00022473"/>
    </source>
</evidence>
<feature type="DNA-binding region" description="Homeobox" evidence="9">
    <location>
        <begin position="16"/>
        <end position="80"/>
    </location>
</feature>
<evidence type="ECO:0000256" key="1">
    <source>
        <dbReference type="ARBA" id="ARBA00004123"/>
    </source>
</evidence>
<comment type="similarity">
    <text evidence="8">Belongs to the WUS homeobox family.</text>
</comment>
<comment type="subcellular location">
    <subcellularLocation>
        <location evidence="1 9 10">Nucleus</location>
    </subcellularLocation>
</comment>
<evidence type="ECO:0000259" key="12">
    <source>
        <dbReference type="PROSITE" id="PS50071"/>
    </source>
</evidence>
<sequence>MESHSAEIETGKRVTHSVSRWSPTKEQISMLENLYMEGIRTPNAEQIQHITSRLKAYGHIEGKNVFYWFQNHKARQRQKLKQQSIRYSNRFLHTSHPIPQNVVYSPYCLQQSGIMNFYSQQPMVVASGGISSRIDNVVPFGIRRMCDGPQIYQQLQQSAMDYNLSMSNREALTLFPLHPTGILEEKTTNQVFSLAVDEHGRPGNQQSSDFFTSEQGSRETH</sequence>
<evidence type="ECO:0000256" key="8">
    <source>
        <dbReference type="ARBA" id="ARBA00024040"/>
    </source>
</evidence>
<dbReference type="FunFam" id="1.10.10.60:FF:000146">
    <property type="entry name" value="WUSCHEL-related homeobox 4"/>
    <property type="match status" value="1"/>
</dbReference>
<evidence type="ECO:0000313" key="14">
    <source>
        <dbReference type="Proteomes" id="UP000257109"/>
    </source>
</evidence>
<name>A0A371HCJ1_MUCPR</name>
<gene>
    <name evidence="13" type="primary">WOX2</name>
    <name evidence="13" type="ORF">CR513_16361</name>
</gene>
<comment type="caution">
    <text evidence="13">The sequence shown here is derived from an EMBL/GenBank/DDBJ whole genome shotgun (WGS) entry which is preliminary data.</text>
</comment>
<dbReference type="GO" id="GO:0003677">
    <property type="term" value="F:DNA binding"/>
    <property type="evidence" value="ECO:0007669"/>
    <property type="project" value="UniProtKB-UniRule"/>
</dbReference>
<evidence type="ECO:0000256" key="4">
    <source>
        <dbReference type="ARBA" id="ARBA00023125"/>
    </source>
</evidence>
<keyword evidence="14" id="KW-1185">Reference proteome</keyword>
<dbReference type="SUPFAM" id="SSF46689">
    <property type="entry name" value="Homeodomain-like"/>
    <property type="match status" value="1"/>
</dbReference>
<evidence type="ECO:0000256" key="5">
    <source>
        <dbReference type="ARBA" id="ARBA00023155"/>
    </source>
</evidence>
<feature type="non-terminal residue" evidence="13">
    <location>
        <position position="1"/>
    </location>
</feature>
<evidence type="ECO:0000256" key="10">
    <source>
        <dbReference type="RuleBase" id="RU000682"/>
    </source>
</evidence>
<organism evidence="13 14">
    <name type="scientific">Mucuna pruriens</name>
    <name type="common">Velvet bean</name>
    <name type="synonym">Dolichos pruriens</name>
    <dbReference type="NCBI Taxonomy" id="157652"/>
    <lineage>
        <taxon>Eukaryota</taxon>
        <taxon>Viridiplantae</taxon>
        <taxon>Streptophyta</taxon>
        <taxon>Embryophyta</taxon>
        <taxon>Tracheophyta</taxon>
        <taxon>Spermatophyta</taxon>
        <taxon>Magnoliopsida</taxon>
        <taxon>eudicotyledons</taxon>
        <taxon>Gunneridae</taxon>
        <taxon>Pentapetalae</taxon>
        <taxon>rosids</taxon>
        <taxon>fabids</taxon>
        <taxon>Fabales</taxon>
        <taxon>Fabaceae</taxon>
        <taxon>Papilionoideae</taxon>
        <taxon>50 kb inversion clade</taxon>
        <taxon>NPAAA clade</taxon>
        <taxon>indigoferoid/millettioid clade</taxon>
        <taxon>Phaseoleae</taxon>
        <taxon>Mucuna</taxon>
    </lineage>
</organism>
<dbReference type="EMBL" id="QJKJ01002991">
    <property type="protein sequence ID" value="RDY00457.1"/>
    <property type="molecule type" value="Genomic_DNA"/>
</dbReference>
<dbReference type="InterPro" id="IPR044555">
    <property type="entry name" value="WUSCHEL-like"/>
</dbReference>
<dbReference type="PROSITE" id="PS50071">
    <property type="entry name" value="HOMEOBOX_2"/>
    <property type="match status" value="1"/>
</dbReference>
<dbReference type="OrthoDB" id="1896656at2759"/>
<dbReference type="GO" id="GO:0099402">
    <property type="term" value="P:plant organ development"/>
    <property type="evidence" value="ECO:0007669"/>
    <property type="project" value="InterPro"/>
</dbReference>
<feature type="region of interest" description="Disordered" evidence="11">
    <location>
        <begin position="1"/>
        <end position="21"/>
    </location>
</feature>
<dbReference type="AlphaFoldDB" id="A0A371HCJ1"/>
<feature type="region of interest" description="Disordered" evidence="11">
    <location>
        <begin position="198"/>
        <end position="221"/>
    </location>
</feature>
<dbReference type="CDD" id="cd00086">
    <property type="entry name" value="homeodomain"/>
    <property type="match status" value="1"/>
</dbReference>
<dbReference type="STRING" id="157652.A0A371HCJ1"/>